<gene>
    <name evidence="1" type="ORF">HPB49_005576</name>
</gene>
<dbReference type="Proteomes" id="UP000821865">
    <property type="component" value="Chromosome 8"/>
</dbReference>
<proteinExistence type="predicted"/>
<reference evidence="1" key="1">
    <citation type="submission" date="2020-05" db="EMBL/GenBank/DDBJ databases">
        <title>Large-scale comparative analyses of tick genomes elucidate their genetic diversity and vector capacities.</title>
        <authorList>
            <person name="Jia N."/>
            <person name="Wang J."/>
            <person name="Shi W."/>
            <person name="Du L."/>
            <person name="Sun Y."/>
            <person name="Zhan W."/>
            <person name="Jiang J."/>
            <person name="Wang Q."/>
            <person name="Zhang B."/>
            <person name="Ji P."/>
            <person name="Sakyi L.B."/>
            <person name="Cui X."/>
            <person name="Yuan T."/>
            <person name="Jiang B."/>
            <person name="Yang W."/>
            <person name="Lam T.T.-Y."/>
            <person name="Chang Q."/>
            <person name="Ding S."/>
            <person name="Wang X."/>
            <person name="Zhu J."/>
            <person name="Ruan X."/>
            <person name="Zhao L."/>
            <person name="Wei J."/>
            <person name="Que T."/>
            <person name="Du C."/>
            <person name="Cheng J."/>
            <person name="Dai P."/>
            <person name="Han X."/>
            <person name="Huang E."/>
            <person name="Gao Y."/>
            <person name="Liu J."/>
            <person name="Shao H."/>
            <person name="Ye R."/>
            <person name="Li L."/>
            <person name="Wei W."/>
            <person name="Wang X."/>
            <person name="Wang C."/>
            <person name="Yang T."/>
            <person name="Huo Q."/>
            <person name="Li W."/>
            <person name="Guo W."/>
            <person name="Chen H."/>
            <person name="Zhou L."/>
            <person name="Ni X."/>
            <person name="Tian J."/>
            <person name="Zhou Y."/>
            <person name="Sheng Y."/>
            <person name="Liu T."/>
            <person name="Pan Y."/>
            <person name="Xia L."/>
            <person name="Li J."/>
            <person name="Zhao F."/>
            <person name="Cao W."/>
        </authorList>
    </citation>
    <scope>NUCLEOTIDE SEQUENCE</scope>
    <source>
        <strain evidence="1">Dsil-2018</strain>
    </source>
</reference>
<evidence type="ECO:0000313" key="2">
    <source>
        <dbReference type="Proteomes" id="UP000821865"/>
    </source>
</evidence>
<dbReference type="EMBL" id="CM023477">
    <property type="protein sequence ID" value="KAH7936820.1"/>
    <property type="molecule type" value="Genomic_DNA"/>
</dbReference>
<accession>A0ACB8C7G4</accession>
<comment type="caution">
    <text evidence="1">The sequence shown here is derived from an EMBL/GenBank/DDBJ whole genome shotgun (WGS) entry which is preliminary data.</text>
</comment>
<sequence>MRWKICPAATRGRELLGLAGAPAARRLLEVSQCELLSTIRAVRPSQRMMEIQNPPLGETLSSQGCRFNSKPKKNTKSQVLKAARLRQLPKDEIKIIIRPKGELIIPKVGSPTVTTAIFQAIQLTPEERQDDTICPIVQLSIIVVSTPRELNTNVNGTIHKVNVYKSAPDKTAKGVTCGIPLTDNGQMIDVNARNPLAPAAKRIGSTTTVTIAFDGPRIPIDTKRPADYRQGELRRVFERPLARGSDSNPHTSPLMEEPMTPAPQKEGLRTTARSAGLPRSATGGLIHRSSWLPLIRTRLYGSGTAEAIPTNNLYSDNTSTHYPGHQTVFILNVYNAPQRDHDGFLSLFKKALNVAGCNPLVIGGDFDTPHTAWGYKHCSIKGRKLWQDYHDLDRTLITDPWFPTRLGTSTVRDTTLDHTFTRNILNAHRCNTHSDLGSDHSILEIALPQLTALPTTPREFTWVDWDALRKHRITESTDTRSEIANHGQDLHL</sequence>
<name>A0ACB8C7G4_DERSI</name>
<evidence type="ECO:0000313" key="1">
    <source>
        <dbReference type="EMBL" id="KAH7936820.1"/>
    </source>
</evidence>
<organism evidence="1 2">
    <name type="scientific">Dermacentor silvarum</name>
    <name type="common">Tick</name>
    <dbReference type="NCBI Taxonomy" id="543639"/>
    <lineage>
        <taxon>Eukaryota</taxon>
        <taxon>Metazoa</taxon>
        <taxon>Ecdysozoa</taxon>
        <taxon>Arthropoda</taxon>
        <taxon>Chelicerata</taxon>
        <taxon>Arachnida</taxon>
        <taxon>Acari</taxon>
        <taxon>Parasitiformes</taxon>
        <taxon>Ixodida</taxon>
        <taxon>Ixodoidea</taxon>
        <taxon>Ixodidae</taxon>
        <taxon>Rhipicephalinae</taxon>
        <taxon>Dermacentor</taxon>
    </lineage>
</organism>
<protein>
    <submittedName>
        <fullName evidence="1">Uncharacterized protein</fullName>
    </submittedName>
</protein>
<keyword evidence="2" id="KW-1185">Reference proteome</keyword>